<feature type="chain" id="PRO_5014465402" evidence="8">
    <location>
        <begin position="24"/>
        <end position="198"/>
    </location>
</feature>
<keyword evidence="6" id="KW-0479">Metal-binding</keyword>
<keyword evidence="10" id="KW-1185">Reference proteome</keyword>
<evidence type="ECO:0000256" key="8">
    <source>
        <dbReference type="SAM" id="SignalP"/>
    </source>
</evidence>
<comment type="function">
    <text evidence="5">Plays an important role in growth control. Its major role in stimulating body growth is to stimulate the liver and other tissues to secrete IGF1. It stimulates both the differentiation and proliferation of myoblasts. It also stimulates amino acid uptake and protein synthesis in muscle and other tissues.</text>
</comment>
<feature type="binding site" evidence="6">
    <location>
        <position position="181"/>
    </location>
    <ligand>
        <name>Zn(2+)</name>
        <dbReference type="ChEBI" id="CHEBI:29105"/>
    </ligand>
</feature>
<dbReference type="Gene3D" id="1.20.1250.10">
    <property type="match status" value="1"/>
</dbReference>
<comment type="similarity">
    <text evidence="2 7">Belongs to the somatotropin/prolactin family.</text>
</comment>
<evidence type="ECO:0000313" key="9">
    <source>
        <dbReference type="Ensembl" id="ENSSBOP00000032434.1"/>
    </source>
</evidence>
<evidence type="ECO:0000256" key="4">
    <source>
        <dbReference type="ARBA" id="ARBA00022702"/>
    </source>
</evidence>
<dbReference type="InterPro" id="IPR034975">
    <property type="entry name" value="Somatotropin"/>
</dbReference>
<dbReference type="PROSITE" id="PS00338">
    <property type="entry name" value="SOMATOTROPIN_2"/>
    <property type="match status" value="1"/>
</dbReference>
<dbReference type="GO" id="GO:0005615">
    <property type="term" value="C:extracellular space"/>
    <property type="evidence" value="ECO:0007669"/>
    <property type="project" value="InterPro"/>
</dbReference>
<dbReference type="GO" id="GO:0045927">
    <property type="term" value="P:positive regulation of growth"/>
    <property type="evidence" value="ECO:0007669"/>
    <property type="project" value="TreeGrafter"/>
</dbReference>
<evidence type="ECO:0000256" key="5">
    <source>
        <dbReference type="ARBA" id="ARBA00049615"/>
    </source>
</evidence>
<dbReference type="GO" id="GO:0046872">
    <property type="term" value="F:metal ion binding"/>
    <property type="evidence" value="ECO:0007669"/>
    <property type="project" value="UniProtKB-KW"/>
</dbReference>
<reference evidence="9" key="2">
    <citation type="submission" date="2025-09" db="UniProtKB">
        <authorList>
            <consortium name="Ensembl"/>
        </authorList>
    </citation>
    <scope>IDENTIFICATION</scope>
</reference>
<dbReference type="SUPFAM" id="SSF47266">
    <property type="entry name" value="4-helical cytokines"/>
    <property type="match status" value="1"/>
</dbReference>
<dbReference type="InterPro" id="IPR001400">
    <property type="entry name" value="Somatotropin/Prolactin"/>
</dbReference>
<dbReference type="GO" id="GO:0031667">
    <property type="term" value="P:response to nutrient levels"/>
    <property type="evidence" value="ECO:0007669"/>
    <property type="project" value="TreeGrafter"/>
</dbReference>
<dbReference type="Ensembl" id="ENSSBOT00000049335.1">
    <property type="protein sequence ID" value="ENSSBOP00000032434.1"/>
    <property type="gene ID" value="ENSSBOG00000032400.1"/>
</dbReference>
<dbReference type="Proteomes" id="UP000233220">
    <property type="component" value="Unplaced"/>
</dbReference>
<accession>A0A2K6UKJ3</accession>
<dbReference type="InterPro" id="IPR009079">
    <property type="entry name" value="4_helix_cytokine-like_core"/>
</dbReference>
<dbReference type="PANTHER" id="PTHR11417:SF2">
    <property type="entry name" value="SOMATOTROPIN"/>
    <property type="match status" value="1"/>
</dbReference>
<dbReference type="PRINTS" id="PR00836">
    <property type="entry name" value="SOMATOTROPIN"/>
</dbReference>
<evidence type="ECO:0000256" key="7">
    <source>
        <dbReference type="RuleBase" id="RU003618"/>
    </source>
</evidence>
<evidence type="ECO:0000256" key="1">
    <source>
        <dbReference type="ARBA" id="ARBA00004613"/>
    </source>
</evidence>
<evidence type="ECO:0000256" key="6">
    <source>
        <dbReference type="PIRSR" id="PIRSR601400-1"/>
    </source>
</evidence>
<dbReference type="GO" id="GO:0005179">
    <property type="term" value="F:hormone activity"/>
    <property type="evidence" value="ECO:0007669"/>
    <property type="project" value="UniProtKB-KW"/>
</dbReference>
<evidence type="ECO:0000256" key="3">
    <source>
        <dbReference type="ARBA" id="ARBA00022525"/>
    </source>
</evidence>
<dbReference type="GO" id="GO:0060396">
    <property type="term" value="P:growth hormone receptor signaling pathway"/>
    <property type="evidence" value="ECO:0007669"/>
    <property type="project" value="TreeGrafter"/>
</dbReference>
<proteinExistence type="inferred from homology"/>
<evidence type="ECO:0000256" key="2">
    <source>
        <dbReference type="ARBA" id="ARBA00008474"/>
    </source>
</evidence>
<organism evidence="9 10">
    <name type="scientific">Saimiri boliviensis boliviensis</name>
    <name type="common">Bolivian squirrel monkey</name>
    <dbReference type="NCBI Taxonomy" id="39432"/>
    <lineage>
        <taxon>Eukaryota</taxon>
        <taxon>Metazoa</taxon>
        <taxon>Chordata</taxon>
        <taxon>Craniata</taxon>
        <taxon>Vertebrata</taxon>
        <taxon>Euteleostomi</taxon>
        <taxon>Mammalia</taxon>
        <taxon>Eutheria</taxon>
        <taxon>Euarchontoglires</taxon>
        <taxon>Primates</taxon>
        <taxon>Haplorrhini</taxon>
        <taxon>Platyrrhini</taxon>
        <taxon>Cebidae</taxon>
        <taxon>Saimiriinae</taxon>
        <taxon>Saimiri</taxon>
    </lineage>
</organism>
<dbReference type="PANTHER" id="PTHR11417">
    <property type="entry name" value="SOMATOTROPIN,PROLACTIN"/>
    <property type="match status" value="1"/>
</dbReference>
<dbReference type="InterPro" id="IPR018116">
    <property type="entry name" value="Somatotropin_CS"/>
</dbReference>
<dbReference type="GeneTree" id="ENSGT00950000182818"/>
<keyword evidence="4 7" id="KW-0372">Hormone</keyword>
<feature type="signal peptide" evidence="8">
    <location>
        <begin position="1"/>
        <end position="23"/>
    </location>
</feature>
<keyword evidence="3" id="KW-0964">Secreted</keyword>
<dbReference type="GO" id="GO:0046427">
    <property type="term" value="P:positive regulation of receptor signaling pathway via JAK-STAT"/>
    <property type="evidence" value="ECO:0007669"/>
    <property type="project" value="TreeGrafter"/>
</dbReference>
<dbReference type="GO" id="GO:0008083">
    <property type="term" value="F:growth factor activity"/>
    <property type="evidence" value="ECO:0007669"/>
    <property type="project" value="TreeGrafter"/>
</dbReference>
<dbReference type="GO" id="GO:0048513">
    <property type="term" value="P:animal organ development"/>
    <property type="evidence" value="ECO:0007669"/>
    <property type="project" value="TreeGrafter"/>
</dbReference>
<name>A0A2K6UKJ3_SAIBB</name>
<comment type="subcellular location">
    <subcellularLocation>
        <location evidence="1 7">Secreted</location>
    </subcellularLocation>
</comment>
<dbReference type="STRING" id="39432.ENSSBOP00000032434"/>
<dbReference type="Pfam" id="PF00103">
    <property type="entry name" value="Hormone_1"/>
    <property type="match status" value="1"/>
</dbReference>
<keyword evidence="8" id="KW-0732">Signal</keyword>
<sequence>FSPGSWASLLLAFALLCLPQLQGDFSAIPLSRLCDDTHRLHQLEEAYIPKEQKYSFLQNSQTYLSFSESVPTPANKRETQQESMSELLRIPLLLIQLWLKPVQFLRSVFANSQLHSISNTDIYEYLKDLEEGIQTLMEVRVALGIFKQTYRKFYRNSHNDDALLETYMLLFCFWKDMDKMETFLHIVQCCSVEGRCGF</sequence>
<dbReference type="GO" id="GO:0005131">
    <property type="term" value="F:growth hormone receptor binding"/>
    <property type="evidence" value="ECO:0007669"/>
    <property type="project" value="InterPro"/>
</dbReference>
<protein>
    <submittedName>
        <fullName evidence="9">Uncharacterized protein</fullName>
    </submittedName>
</protein>
<keyword evidence="6" id="KW-0862">Zinc</keyword>
<reference evidence="9" key="1">
    <citation type="submission" date="2025-08" db="UniProtKB">
        <authorList>
            <consortium name="Ensembl"/>
        </authorList>
    </citation>
    <scope>IDENTIFICATION</scope>
</reference>
<dbReference type="AlphaFoldDB" id="A0A2K6UKJ3"/>
<dbReference type="CDD" id="cd10285">
    <property type="entry name" value="somatotropin_like"/>
    <property type="match status" value="1"/>
</dbReference>
<evidence type="ECO:0000313" key="10">
    <source>
        <dbReference type="Proteomes" id="UP000233220"/>
    </source>
</evidence>